<organism evidence="13 14">
    <name type="scientific">Winogradskya humida</name>
    <dbReference type="NCBI Taxonomy" id="113566"/>
    <lineage>
        <taxon>Bacteria</taxon>
        <taxon>Bacillati</taxon>
        <taxon>Actinomycetota</taxon>
        <taxon>Actinomycetes</taxon>
        <taxon>Micromonosporales</taxon>
        <taxon>Micromonosporaceae</taxon>
        <taxon>Winogradskya</taxon>
    </lineage>
</organism>
<evidence type="ECO:0000256" key="9">
    <source>
        <dbReference type="SAM" id="MobiDB-lite"/>
    </source>
</evidence>
<feature type="region of interest" description="Disordered" evidence="9">
    <location>
        <begin position="567"/>
        <end position="651"/>
    </location>
</feature>
<reference evidence="13 14" key="1">
    <citation type="submission" date="2021-01" db="EMBL/GenBank/DDBJ databases">
        <title>Whole genome shotgun sequence of Actinoplanes humidus NBRC 14915.</title>
        <authorList>
            <person name="Komaki H."/>
            <person name="Tamura T."/>
        </authorList>
    </citation>
    <scope>NUCLEOTIDE SEQUENCE [LARGE SCALE GENOMIC DNA]</scope>
    <source>
        <strain evidence="13 14">NBRC 14915</strain>
    </source>
</reference>
<feature type="region of interest" description="Disordered" evidence="9">
    <location>
        <begin position="304"/>
        <end position="379"/>
    </location>
</feature>
<dbReference type="InterPro" id="IPR002586">
    <property type="entry name" value="CobQ/CobB/MinD/ParA_Nub-bd_dom"/>
</dbReference>
<evidence type="ECO:0000259" key="11">
    <source>
        <dbReference type="Pfam" id="PF01656"/>
    </source>
</evidence>
<feature type="transmembrane region" description="Helical" evidence="10">
    <location>
        <begin position="12"/>
        <end position="32"/>
    </location>
</feature>
<evidence type="ECO:0000256" key="1">
    <source>
        <dbReference type="ARBA" id="ARBA00004651"/>
    </source>
</evidence>
<keyword evidence="4 10" id="KW-0812">Transmembrane</keyword>
<dbReference type="CDD" id="cd05387">
    <property type="entry name" value="BY-kinase"/>
    <property type="match status" value="1"/>
</dbReference>
<dbReference type="SUPFAM" id="SSF52540">
    <property type="entry name" value="P-loop containing nucleoside triphosphate hydrolases"/>
    <property type="match status" value="1"/>
</dbReference>
<dbReference type="PANTHER" id="PTHR32309">
    <property type="entry name" value="TYROSINE-PROTEIN KINASE"/>
    <property type="match status" value="1"/>
</dbReference>
<dbReference type="InterPro" id="IPR003856">
    <property type="entry name" value="LPS_length_determ_N"/>
</dbReference>
<protein>
    <recommendedName>
        <fullName evidence="15">Capsular exopolysaccharide synthesis family protein</fullName>
    </recommendedName>
</protein>
<dbReference type="InterPro" id="IPR005702">
    <property type="entry name" value="Wzc-like_C"/>
</dbReference>
<keyword evidence="6" id="KW-0067">ATP-binding</keyword>
<dbReference type="Pfam" id="PF02706">
    <property type="entry name" value="Wzz"/>
    <property type="match status" value="1"/>
</dbReference>
<feature type="domain" description="Polysaccharide chain length determinant N-terminal" evidence="12">
    <location>
        <begin position="10"/>
        <end position="70"/>
    </location>
</feature>
<dbReference type="Pfam" id="PF01656">
    <property type="entry name" value="CbiA"/>
    <property type="match status" value="1"/>
</dbReference>
<feature type="compositionally biased region" description="Polar residues" evidence="9">
    <location>
        <begin position="567"/>
        <end position="610"/>
    </location>
</feature>
<gene>
    <name evidence="13" type="ORF">Ahu01nite_056960</name>
</gene>
<evidence type="ECO:0000256" key="6">
    <source>
        <dbReference type="ARBA" id="ARBA00022840"/>
    </source>
</evidence>
<evidence type="ECO:0000256" key="8">
    <source>
        <dbReference type="ARBA" id="ARBA00023136"/>
    </source>
</evidence>
<comment type="caution">
    <text evidence="13">The sequence shown here is derived from an EMBL/GenBank/DDBJ whole genome shotgun (WGS) entry which is preliminary data.</text>
</comment>
<evidence type="ECO:0008006" key="15">
    <source>
        <dbReference type="Google" id="ProtNLM"/>
    </source>
</evidence>
<keyword evidence="5" id="KW-0547">Nucleotide-binding</keyword>
<dbReference type="RefSeq" id="WP_203839677.1">
    <property type="nucleotide sequence ID" value="NZ_BAAATV010000022.1"/>
</dbReference>
<evidence type="ECO:0000256" key="2">
    <source>
        <dbReference type="ARBA" id="ARBA00006683"/>
    </source>
</evidence>
<comment type="similarity">
    <text evidence="2">Belongs to the CpsC/CapA family.</text>
</comment>
<dbReference type="Proteomes" id="UP000603200">
    <property type="component" value="Unassembled WGS sequence"/>
</dbReference>
<evidence type="ECO:0000259" key="12">
    <source>
        <dbReference type="Pfam" id="PF02706"/>
    </source>
</evidence>
<name>A0ABQ3ZVI2_9ACTN</name>
<keyword evidence="7 10" id="KW-1133">Transmembrane helix</keyword>
<evidence type="ECO:0000313" key="14">
    <source>
        <dbReference type="Proteomes" id="UP000603200"/>
    </source>
</evidence>
<dbReference type="PANTHER" id="PTHR32309:SF31">
    <property type="entry name" value="CAPSULAR EXOPOLYSACCHARIDE FAMILY"/>
    <property type="match status" value="1"/>
</dbReference>
<accession>A0ABQ3ZVI2</accession>
<evidence type="ECO:0000256" key="3">
    <source>
        <dbReference type="ARBA" id="ARBA00022475"/>
    </source>
</evidence>
<evidence type="ECO:0000256" key="4">
    <source>
        <dbReference type="ARBA" id="ARBA00022692"/>
    </source>
</evidence>
<feature type="transmembrane region" description="Helical" evidence="10">
    <location>
        <begin position="164"/>
        <end position="185"/>
    </location>
</feature>
<dbReference type="InterPro" id="IPR050445">
    <property type="entry name" value="Bact_polysacc_biosynth/exp"/>
</dbReference>
<proteinExistence type="inferred from homology"/>
<dbReference type="Gene3D" id="3.40.50.300">
    <property type="entry name" value="P-loop containing nucleotide triphosphate hydrolases"/>
    <property type="match status" value="2"/>
</dbReference>
<feature type="domain" description="CobQ/CobB/MinD/ParA nucleotide binding" evidence="11">
    <location>
        <begin position="256"/>
        <end position="425"/>
    </location>
</feature>
<keyword evidence="3" id="KW-1003">Cell membrane</keyword>
<dbReference type="InterPro" id="IPR027417">
    <property type="entry name" value="P-loop_NTPase"/>
</dbReference>
<evidence type="ECO:0000256" key="10">
    <source>
        <dbReference type="SAM" id="Phobius"/>
    </source>
</evidence>
<comment type="subcellular location">
    <subcellularLocation>
        <location evidence="1">Cell membrane</location>
        <topology evidence="1">Multi-pass membrane protein</topology>
    </subcellularLocation>
</comment>
<keyword evidence="14" id="KW-1185">Reference proteome</keyword>
<evidence type="ECO:0000256" key="5">
    <source>
        <dbReference type="ARBA" id="ARBA00022741"/>
    </source>
</evidence>
<dbReference type="EMBL" id="BOMN01000080">
    <property type="protein sequence ID" value="GIE22594.1"/>
    <property type="molecule type" value="Genomic_DNA"/>
</dbReference>
<sequence length="651" mass="66594">MTSGGPARLIRVHGWWIVLVTVLVMAGAYAVASNAPVEYRSAAIVVVESRVRANTTPVAPDMGTEKQLAQSGLVVDPAAKQLGIGPGEMAEGLVVSVAPDANVLTFAYTDADPGAAQRRAQRLAEAYVGYRNSDEAKSKGAAQAQQATLVTDAWLPSLPEERPVYLDLALGLVIGLLLGVGTALLRDRLSDRLRGRDDLAKLLGSPVLATIPRERRWRRGDRTKPVLLRDPSSPAAEAFRYLRSRLRPVLQDSTTILVTSADGREGRTTTAANLAVALAQAGRSVILVDADLRHPCVATAFGVTSGGRASEVPGPEVRADTHDSDGAGPRAAGLSGSPVSGHAGLTDDRGQRVGLIPGPGQGPVGPTEGPGPRPVGLAEGPGQRRVGLADGQGQGLVGLTDVLAENADLLAALRDSPVPRLRLLTAGRHAEAAADLLGSTQLRRILRTLRSRCDVVVLDCSPVLTVSDAIVLAAASDHILLVGDLRRSTRKAVTRALAELAAGAEGEVSGVLLNAPRSAGGLAPQGRDTRPVEAITVPAARVAGAAADDTVSIPGVVNPISPAPTSTVYGSSNAGTLTGPSTLDPSNGSPSSTPHGLRAGTTNGGPSDTSPHGLLAGTTNGGSNGSLPGEATANLNPAWYVPGQRGDGPPL</sequence>
<evidence type="ECO:0000313" key="13">
    <source>
        <dbReference type="EMBL" id="GIE22594.1"/>
    </source>
</evidence>
<evidence type="ECO:0000256" key="7">
    <source>
        <dbReference type="ARBA" id="ARBA00022989"/>
    </source>
</evidence>
<keyword evidence="8 10" id="KW-0472">Membrane</keyword>